<evidence type="ECO:0000313" key="2">
    <source>
        <dbReference type="EMBL" id="KAF9576568.1"/>
    </source>
</evidence>
<keyword evidence="3" id="KW-1185">Reference proteome</keyword>
<dbReference type="InterPro" id="IPR011990">
    <property type="entry name" value="TPR-like_helical_dom_sf"/>
</dbReference>
<comment type="caution">
    <text evidence="2">The sequence shown here is derived from an EMBL/GenBank/DDBJ whole genome shotgun (WGS) entry which is preliminary data.</text>
</comment>
<protein>
    <recommendedName>
        <fullName evidence="4">Sel1 repeat-containing protein</fullName>
    </recommendedName>
</protein>
<evidence type="ECO:0000313" key="3">
    <source>
        <dbReference type="Proteomes" id="UP000780801"/>
    </source>
</evidence>
<dbReference type="SUPFAM" id="SSF81901">
    <property type="entry name" value="HCP-like"/>
    <property type="match status" value="1"/>
</dbReference>
<evidence type="ECO:0008006" key="4">
    <source>
        <dbReference type="Google" id="ProtNLM"/>
    </source>
</evidence>
<dbReference type="InterPro" id="IPR006597">
    <property type="entry name" value="Sel1-like"/>
</dbReference>
<organism evidence="2 3">
    <name type="scientific">Lunasporangiospora selenospora</name>
    <dbReference type="NCBI Taxonomy" id="979761"/>
    <lineage>
        <taxon>Eukaryota</taxon>
        <taxon>Fungi</taxon>
        <taxon>Fungi incertae sedis</taxon>
        <taxon>Mucoromycota</taxon>
        <taxon>Mortierellomycotina</taxon>
        <taxon>Mortierellomycetes</taxon>
        <taxon>Mortierellales</taxon>
        <taxon>Mortierellaceae</taxon>
        <taxon>Lunasporangiospora</taxon>
    </lineage>
</organism>
<gene>
    <name evidence="2" type="ORF">BGW38_008127</name>
</gene>
<reference evidence="2" key="1">
    <citation type="journal article" date="2020" name="Fungal Divers.">
        <title>Resolving the Mortierellaceae phylogeny through synthesis of multi-gene phylogenetics and phylogenomics.</title>
        <authorList>
            <person name="Vandepol N."/>
            <person name="Liber J."/>
            <person name="Desiro A."/>
            <person name="Na H."/>
            <person name="Kennedy M."/>
            <person name="Barry K."/>
            <person name="Grigoriev I.V."/>
            <person name="Miller A.N."/>
            <person name="O'Donnell K."/>
            <person name="Stajich J.E."/>
            <person name="Bonito G."/>
        </authorList>
    </citation>
    <scope>NUCLEOTIDE SEQUENCE</scope>
    <source>
        <strain evidence="2">KOD1015</strain>
    </source>
</reference>
<sequence length="138" mass="14503">MSASHILHRGRSVLSKLNINKKYKVPTSSASPADFSDPAAVPTLASALDPGARSSHDSTAPTTTPSTASSDARPLGHLDAQGALAFCYEFGLGIAANFVQAESIYMLAAEKGNGLALSRLAFLRKYGRPSVKIDRIES</sequence>
<dbReference type="SMART" id="SM00671">
    <property type="entry name" value="SEL1"/>
    <property type="match status" value="1"/>
</dbReference>
<proteinExistence type="predicted"/>
<name>A0A9P6FLQ0_9FUNG</name>
<feature type="region of interest" description="Disordered" evidence="1">
    <location>
        <begin position="46"/>
        <end position="74"/>
    </location>
</feature>
<accession>A0A9P6FLQ0</accession>
<feature type="non-terminal residue" evidence="2">
    <location>
        <position position="138"/>
    </location>
</feature>
<dbReference type="Proteomes" id="UP000780801">
    <property type="component" value="Unassembled WGS sequence"/>
</dbReference>
<dbReference type="AlphaFoldDB" id="A0A9P6FLQ0"/>
<dbReference type="Gene3D" id="1.25.40.10">
    <property type="entry name" value="Tetratricopeptide repeat domain"/>
    <property type="match status" value="1"/>
</dbReference>
<feature type="compositionally biased region" description="Low complexity" evidence="1">
    <location>
        <begin position="57"/>
        <end position="72"/>
    </location>
</feature>
<dbReference type="OrthoDB" id="272077at2759"/>
<evidence type="ECO:0000256" key="1">
    <source>
        <dbReference type="SAM" id="MobiDB-lite"/>
    </source>
</evidence>
<dbReference type="EMBL" id="JAABOA010005507">
    <property type="protein sequence ID" value="KAF9576568.1"/>
    <property type="molecule type" value="Genomic_DNA"/>
</dbReference>